<dbReference type="RefSeq" id="WP_128639783.1">
    <property type="nucleotide sequence ID" value="NZ_CP008947.1"/>
</dbReference>
<feature type="transmembrane region" description="Helical" evidence="7">
    <location>
        <begin position="127"/>
        <end position="152"/>
    </location>
</feature>
<evidence type="ECO:0000313" key="10">
    <source>
        <dbReference type="Proteomes" id="UP000028488"/>
    </source>
</evidence>
<dbReference type="PROSITE" id="PS50850">
    <property type="entry name" value="MFS"/>
    <property type="match status" value="1"/>
</dbReference>
<accession>A0A076EL01</accession>
<feature type="transmembrane region" description="Helical" evidence="7">
    <location>
        <begin position="61"/>
        <end position="85"/>
    </location>
</feature>
<keyword evidence="4 7" id="KW-0812">Transmembrane</keyword>
<dbReference type="PROSITE" id="PS00216">
    <property type="entry name" value="SUGAR_TRANSPORT_1"/>
    <property type="match status" value="1"/>
</dbReference>
<protein>
    <submittedName>
        <fullName evidence="9">Major facilitator transporter</fullName>
    </submittedName>
</protein>
<dbReference type="Proteomes" id="UP000028488">
    <property type="component" value="Chromosome"/>
</dbReference>
<feature type="transmembrane region" description="Helical" evidence="7">
    <location>
        <begin position="196"/>
        <end position="215"/>
    </location>
</feature>
<evidence type="ECO:0000256" key="7">
    <source>
        <dbReference type="SAM" id="Phobius"/>
    </source>
</evidence>
<proteinExistence type="predicted"/>
<feature type="transmembrane region" description="Helical" evidence="7">
    <location>
        <begin position="285"/>
        <end position="307"/>
    </location>
</feature>
<keyword evidence="2" id="KW-0813">Transport</keyword>
<dbReference type="Gene3D" id="1.20.1250.20">
    <property type="entry name" value="MFS general substrate transporter like domains"/>
    <property type="match status" value="2"/>
</dbReference>
<feature type="transmembrane region" description="Helical" evidence="7">
    <location>
        <begin position="36"/>
        <end position="55"/>
    </location>
</feature>
<dbReference type="Pfam" id="PF00083">
    <property type="entry name" value="Sugar_tr"/>
    <property type="match status" value="1"/>
</dbReference>
<evidence type="ECO:0000256" key="1">
    <source>
        <dbReference type="ARBA" id="ARBA00004651"/>
    </source>
</evidence>
<dbReference type="InterPro" id="IPR005829">
    <property type="entry name" value="Sugar_transporter_CS"/>
</dbReference>
<evidence type="ECO:0000256" key="6">
    <source>
        <dbReference type="ARBA" id="ARBA00023136"/>
    </source>
</evidence>
<evidence type="ECO:0000313" key="9">
    <source>
        <dbReference type="EMBL" id="AII05938.1"/>
    </source>
</evidence>
<evidence type="ECO:0000256" key="5">
    <source>
        <dbReference type="ARBA" id="ARBA00022989"/>
    </source>
</evidence>
<dbReference type="InterPro" id="IPR036259">
    <property type="entry name" value="MFS_trans_sf"/>
</dbReference>
<dbReference type="GO" id="GO:0022857">
    <property type="term" value="F:transmembrane transporter activity"/>
    <property type="evidence" value="ECO:0007669"/>
    <property type="project" value="InterPro"/>
</dbReference>
<dbReference type="CDD" id="cd17369">
    <property type="entry name" value="MFS_ShiA_like"/>
    <property type="match status" value="1"/>
</dbReference>
<feature type="transmembrane region" description="Helical" evidence="7">
    <location>
        <begin position="378"/>
        <end position="400"/>
    </location>
</feature>
<dbReference type="GO" id="GO:0005886">
    <property type="term" value="C:plasma membrane"/>
    <property type="evidence" value="ECO:0007669"/>
    <property type="project" value="UniProtKB-SubCell"/>
</dbReference>
<keyword evidence="6 7" id="KW-0472">Membrane</keyword>
<evidence type="ECO:0000256" key="3">
    <source>
        <dbReference type="ARBA" id="ARBA00022475"/>
    </source>
</evidence>
<evidence type="ECO:0000256" key="2">
    <source>
        <dbReference type="ARBA" id="ARBA00022448"/>
    </source>
</evidence>
<feature type="transmembrane region" description="Helical" evidence="7">
    <location>
        <begin position="406"/>
        <end position="428"/>
    </location>
</feature>
<keyword evidence="3" id="KW-1003">Cell membrane</keyword>
<evidence type="ECO:0000259" key="8">
    <source>
        <dbReference type="PROSITE" id="PS50850"/>
    </source>
</evidence>
<feature type="transmembrane region" description="Helical" evidence="7">
    <location>
        <begin position="97"/>
        <end position="121"/>
    </location>
</feature>
<dbReference type="EMBL" id="CP008947">
    <property type="protein sequence ID" value="AII05938.1"/>
    <property type="molecule type" value="Genomic_DNA"/>
</dbReference>
<evidence type="ECO:0000256" key="4">
    <source>
        <dbReference type="ARBA" id="ARBA00022692"/>
    </source>
</evidence>
<gene>
    <name evidence="9" type="ORF">EP51_15585</name>
</gene>
<name>A0A076EL01_RHOOP</name>
<dbReference type="eggNOG" id="COG0477">
    <property type="taxonomic scope" value="Bacteria"/>
</dbReference>
<reference evidence="9 10" key="1">
    <citation type="submission" date="2014-07" db="EMBL/GenBank/DDBJ databases">
        <title>Genome Sequence of Rhodococcus opacus Strain R7, a Biodegrader of Mono- and Polycyclic Aromatic Hydrocarbons.</title>
        <authorList>
            <person name="Di Gennaro P."/>
            <person name="Zampolli J."/>
            <person name="Presti I."/>
            <person name="Cappelletti M."/>
            <person name="D'Ursi P."/>
            <person name="Orro A."/>
            <person name="Mezzelani A."/>
            <person name="Milanesi L."/>
        </authorList>
    </citation>
    <scope>NUCLEOTIDE SEQUENCE [LARGE SCALE GENOMIC DNA]</scope>
    <source>
        <strain evidence="9 10">R7</strain>
    </source>
</reference>
<feature type="transmembrane region" description="Helical" evidence="7">
    <location>
        <begin position="314"/>
        <end position="334"/>
    </location>
</feature>
<dbReference type="AlphaFoldDB" id="A0A076EL01"/>
<feature type="domain" description="Major facilitator superfamily (MFS) profile" evidence="8">
    <location>
        <begin position="24"/>
        <end position="433"/>
    </location>
</feature>
<feature type="transmembrane region" description="Helical" evidence="7">
    <location>
        <begin position="250"/>
        <end position="273"/>
    </location>
</feature>
<dbReference type="InterPro" id="IPR011701">
    <property type="entry name" value="MFS"/>
</dbReference>
<dbReference type="PANTHER" id="PTHR43045">
    <property type="entry name" value="SHIKIMATE TRANSPORTER"/>
    <property type="match status" value="1"/>
</dbReference>
<dbReference type="SUPFAM" id="SSF103473">
    <property type="entry name" value="MFS general substrate transporter"/>
    <property type="match status" value="1"/>
</dbReference>
<dbReference type="InterPro" id="IPR020846">
    <property type="entry name" value="MFS_dom"/>
</dbReference>
<dbReference type="PANTHER" id="PTHR43045:SF1">
    <property type="entry name" value="SHIKIMATE TRANSPORTER"/>
    <property type="match status" value="1"/>
</dbReference>
<feature type="transmembrane region" description="Helical" evidence="7">
    <location>
        <begin position="340"/>
        <end position="366"/>
    </location>
</feature>
<organism evidence="9 10">
    <name type="scientific">Rhodococcus opacus</name>
    <name type="common">Nocardia opaca</name>
    <dbReference type="NCBI Taxonomy" id="37919"/>
    <lineage>
        <taxon>Bacteria</taxon>
        <taxon>Bacillati</taxon>
        <taxon>Actinomycetota</taxon>
        <taxon>Actinomycetes</taxon>
        <taxon>Mycobacteriales</taxon>
        <taxon>Nocardiaceae</taxon>
        <taxon>Rhodococcus</taxon>
    </lineage>
</organism>
<sequence length="441" mass="46346">MTSTFDGRAVRADTSVRSPHARRAALASFVGSTLEYYDFFIYASFSALAFNTLFFPDLGSFWGTIVSMATIGIGYVVRPLAALVFGHFGDTLGRKRMLVVTLVMMGVATSLIGCLPTYGAIGVAAPILLVLLRAVQGASAAGESAGAASLALEHAPAHRRALAASWVNTGAAAGMLLASLVVLVFSGLPEDAFLSWGWRIPFLLSIFVALAGLVIRRMLPESEVFEDAVSSDEPKEMPAKVIFRDHWPSVLRVVGCGLFAVVSTIFSAFALSWGTHEAGVSRTVMVGATVLTAALALMAQPAAGILADRIGRKPIFITGNLVCAVAISGFFWAVSQRSTALILVTACIVMVAGYSLVNAVGPALYAEMFETRIRYSGMAISGQLALVATGFAPTIAAALVRPGPNGWIPVAVFTACCCLVSALTTLTVRETYRTSTTDLGK</sequence>
<keyword evidence="5 7" id="KW-1133">Transmembrane helix</keyword>
<dbReference type="InterPro" id="IPR005828">
    <property type="entry name" value="MFS_sugar_transport-like"/>
</dbReference>
<dbReference type="Pfam" id="PF07690">
    <property type="entry name" value="MFS_1"/>
    <property type="match status" value="1"/>
</dbReference>
<comment type="subcellular location">
    <subcellularLocation>
        <location evidence="1">Cell membrane</location>
        <topology evidence="1">Multi-pass membrane protein</topology>
    </subcellularLocation>
</comment>
<feature type="transmembrane region" description="Helical" evidence="7">
    <location>
        <begin position="164"/>
        <end position="184"/>
    </location>
</feature>